<comment type="subcellular location">
    <subcellularLocation>
        <location evidence="2">Cell membrane</location>
        <topology evidence="2">Multi-pass membrane protein</topology>
    </subcellularLocation>
</comment>
<dbReference type="InterPro" id="IPR004358">
    <property type="entry name" value="Sig_transdc_His_kin-like_C"/>
</dbReference>
<dbReference type="SUPFAM" id="SSF158472">
    <property type="entry name" value="HAMP domain-like"/>
    <property type="match status" value="1"/>
</dbReference>
<dbReference type="InterPro" id="IPR003594">
    <property type="entry name" value="HATPase_dom"/>
</dbReference>
<dbReference type="InterPro" id="IPR050398">
    <property type="entry name" value="HssS/ArlS-like"/>
</dbReference>
<dbReference type="PROSITE" id="PS50885">
    <property type="entry name" value="HAMP"/>
    <property type="match status" value="1"/>
</dbReference>
<dbReference type="FunFam" id="3.30.565.10:FF:000006">
    <property type="entry name" value="Sensor histidine kinase WalK"/>
    <property type="match status" value="1"/>
</dbReference>
<dbReference type="PANTHER" id="PTHR45528">
    <property type="entry name" value="SENSOR HISTIDINE KINASE CPXA"/>
    <property type="match status" value="1"/>
</dbReference>
<sequence length="455" mass="52873">MKSSKLSIKFRITFWYTLVFSLILALVFFYIYFLSKSYSIHDLQEELKDESADMLENLYDKSNRNDILYNADWTKFYDDNVSISLYDKNSSFINGVLPEHFPDKVPFINNKVRQIKSDKNIWLVYDYCYEESPEDSIWVRSIASYGHWSRILYNMLWIFAVLFPITVFISAFVGYHILKKALQPIYTISDMAKEISFSVNLSKRIETSNTHDEFSYLADAFNSMIAKLEKSFEKEKQFTSDAAHELRTPISVIQSHCEYCLDELKLTDSVREEIEIIYKKTTYIGQLISQLLTISRTDKHSFKPQKEEVDLTLLIESVIEELQQKAAYKNISLLFEYIPQNESYIIQGDTMLLMRMIYNLIENAINYGINGGCVWVNLIKNQENTDIIIKDNGIGIEKEHLDKIWNRFYRVDKSRSAGEGFGLGLSMVRFIVDIHGGSIAVKSKPGYGTTFTVSL</sequence>
<keyword evidence="6 17" id="KW-0808">Transferase</keyword>
<evidence type="ECO:0000256" key="9">
    <source>
        <dbReference type="ARBA" id="ARBA00022777"/>
    </source>
</evidence>
<organism evidence="17 18">
    <name type="scientific">Anaerobutyricum hallii</name>
    <dbReference type="NCBI Taxonomy" id="39488"/>
    <lineage>
        <taxon>Bacteria</taxon>
        <taxon>Bacillati</taxon>
        <taxon>Bacillota</taxon>
        <taxon>Clostridia</taxon>
        <taxon>Lachnospirales</taxon>
        <taxon>Lachnospiraceae</taxon>
        <taxon>Anaerobutyricum</taxon>
    </lineage>
</organism>
<evidence type="ECO:0000256" key="8">
    <source>
        <dbReference type="ARBA" id="ARBA00022741"/>
    </source>
</evidence>
<keyword evidence="11 14" id="KW-1133">Transmembrane helix</keyword>
<evidence type="ECO:0000256" key="1">
    <source>
        <dbReference type="ARBA" id="ARBA00000085"/>
    </source>
</evidence>
<dbReference type="InterPro" id="IPR036890">
    <property type="entry name" value="HATPase_C_sf"/>
</dbReference>
<evidence type="ECO:0000256" key="14">
    <source>
        <dbReference type="SAM" id="Phobius"/>
    </source>
</evidence>
<dbReference type="Pfam" id="PF00512">
    <property type="entry name" value="HisKA"/>
    <property type="match status" value="1"/>
</dbReference>
<evidence type="ECO:0000256" key="11">
    <source>
        <dbReference type="ARBA" id="ARBA00022989"/>
    </source>
</evidence>
<dbReference type="SMART" id="SM00388">
    <property type="entry name" value="HisKA"/>
    <property type="match status" value="1"/>
</dbReference>
<keyword evidence="13 14" id="KW-0472">Membrane</keyword>
<evidence type="ECO:0000256" key="2">
    <source>
        <dbReference type="ARBA" id="ARBA00004651"/>
    </source>
</evidence>
<evidence type="ECO:0000259" key="16">
    <source>
        <dbReference type="PROSITE" id="PS50885"/>
    </source>
</evidence>
<dbReference type="SMART" id="SM00387">
    <property type="entry name" value="HATPase_c"/>
    <property type="match status" value="1"/>
</dbReference>
<reference evidence="17 18" key="1">
    <citation type="submission" date="2015-09" db="EMBL/GenBank/DDBJ databases">
        <authorList>
            <consortium name="Pathogen Informatics"/>
        </authorList>
    </citation>
    <scope>NUCLEOTIDE SEQUENCE [LARGE SCALE GENOMIC DNA]</scope>
    <source>
        <strain evidence="17 18">2789STDY5834966</strain>
    </source>
</reference>
<dbReference type="GO" id="GO:0005886">
    <property type="term" value="C:plasma membrane"/>
    <property type="evidence" value="ECO:0007669"/>
    <property type="project" value="UniProtKB-SubCell"/>
</dbReference>
<dbReference type="Gene3D" id="3.30.565.10">
    <property type="entry name" value="Histidine kinase-like ATPase, C-terminal domain"/>
    <property type="match status" value="1"/>
</dbReference>
<evidence type="ECO:0000256" key="6">
    <source>
        <dbReference type="ARBA" id="ARBA00022679"/>
    </source>
</evidence>
<dbReference type="InterPro" id="IPR003660">
    <property type="entry name" value="HAMP_dom"/>
</dbReference>
<evidence type="ECO:0000259" key="15">
    <source>
        <dbReference type="PROSITE" id="PS50109"/>
    </source>
</evidence>
<dbReference type="InterPro" id="IPR036097">
    <property type="entry name" value="HisK_dim/P_sf"/>
</dbReference>
<evidence type="ECO:0000256" key="3">
    <source>
        <dbReference type="ARBA" id="ARBA00012438"/>
    </source>
</evidence>
<dbReference type="CDD" id="cd06225">
    <property type="entry name" value="HAMP"/>
    <property type="match status" value="1"/>
</dbReference>
<dbReference type="OrthoDB" id="9786919at2"/>
<dbReference type="Gene3D" id="1.10.287.130">
    <property type="match status" value="1"/>
</dbReference>
<keyword evidence="4" id="KW-1003">Cell membrane</keyword>
<keyword evidence="12" id="KW-0902">Two-component regulatory system</keyword>
<dbReference type="Pfam" id="PF02518">
    <property type="entry name" value="HATPase_c"/>
    <property type="match status" value="1"/>
</dbReference>
<dbReference type="SMART" id="SM00304">
    <property type="entry name" value="HAMP"/>
    <property type="match status" value="1"/>
</dbReference>
<dbReference type="InterPro" id="IPR005467">
    <property type="entry name" value="His_kinase_dom"/>
</dbReference>
<evidence type="ECO:0000313" key="17">
    <source>
        <dbReference type="EMBL" id="CUN16845.1"/>
    </source>
</evidence>
<dbReference type="EMBL" id="CYYC01000042">
    <property type="protein sequence ID" value="CUN16845.1"/>
    <property type="molecule type" value="Genomic_DNA"/>
</dbReference>
<comment type="catalytic activity">
    <reaction evidence="1">
        <text>ATP + protein L-histidine = ADP + protein N-phospho-L-histidine.</text>
        <dbReference type="EC" id="2.7.13.3"/>
    </reaction>
</comment>
<dbReference type="AlphaFoldDB" id="A0A173US78"/>
<evidence type="ECO:0000256" key="7">
    <source>
        <dbReference type="ARBA" id="ARBA00022692"/>
    </source>
</evidence>
<protein>
    <recommendedName>
        <fullName evidence="3">histidine kinase</fullName>
        <ecNumber evidence="3">2.7.13.3</ecNumber>
    </recommendedName>
</protein>
<dbReference type="SUPFAM" id="SSF47384">
    <property type="entry name" value="Homodimeric domain of signal transducing histidine kinase"/>
    <property type="match status" value="1"/>
</dbReference>
<keyword evidence="8" id="KW-0547">Nucleotide-binding</keyword>
<dbReference type="Gene3D" id="6.10.340.10">
    <property type="match status" value="1"/>
</dbReference>
<dbReference type="PANTHER" id="PTHR45528:SF1">
    <property type="entry name" value="SENSOR HISTIDINE KINASE CPXA"/>
    <property type="match status" value="1"/>
</dbReference>
<dbReference type="InterPro" id="IPR003661">
    <property type="entry name" value="HisK_dim/P_dom"/>
</dbReference>
<dbReference type="PRINTS" id="PR00344">
    <property type="entry name" value="BCTRLSENSOR"/>
</dbReference>
<feature type="domain" description="HAMP" evidence="16">
    <location>
        <begin position="179"/>
        <end position="233"/>
    </location>
</feature>
<evidence type="ECO:0000313" key="18">
    <source>
        <dbReference type="Proteomes" id="UP000095390"/>
    </source>
</evidence>
<dbReference type="SUPFAM" id="SSF55874">
    <property type="entry name" value="ATPase domain of HSP90 chaperone/DNA topoisomerase II/histidine kinase"/>
    <property type="match status" value="1"/>
</dbReference>
<feature type="transmembrane region" description="Helical" evidence="14">
    <location>
        <begin position="155"/>
        <end position="178"/>
    </location>
</feature>
<evidence type="ECO:0000256" key="4">
    <source>
        <dbReference type="ARBA" id="ARBA00022475"/>
    </source>
</evidence>
<keyword evidence="5" id="KW-0597">Phosphoprotein</keyword>
<keyword evidence="9 17" id="KW-0418">Kinase</keyword>
<dbReference type="GO" id="GO:0000155">
    <property type="term" value="F:phosphorelay sensor kinase activity"/>
    <property type="evidence" value="ECO:0007669"/>
    <property type="project" value="InterPro"/>
</dbReference>
<proteinExistence type="predicted"/>
<dbReference type="CDD" id="cd00082">
    <property type="entry name" value="HisKA"/>
    <property type="match status" value="1"/>
</dbReference>
<feature type="transmembrane region" description="Helical" evidence="14">
    <location>
        <begin position="12"/>
        <end position="33"/>
    </location>
</feature>
<gene>
    <name evidence="17" type="primary">arlS_3</name>
    <name evidence="17" type="ORF">ERS852578_02615</name>
</gene>
<name>A0A173US78_9FIRM</name>
<dbReference type="EC" id="2.7.13.3" evidence="3"/>
<dbReference type="PROSITE" id="PS50109">
    <property type="entry name" value="HIS_KIN"/>
    <property type="match status" value="1"/>
</dbReference>
<dbReference type="Proteomes" id="UP000095390">
    <property type="component" value="Unassembled WGS sequence"/>
</dbReference>
<keyword evidence="10" id="KW-0067">ATP-binding</keyword>
<feature type="domain" description="Histidine kinase" evidence="15">
    <location>
        <begin position="241"/>
        <end position="455"/>
    </location>
</feature>
<evidence type="ECO:0000256" key="10">
    <source>
        <dbReference type="ARBA" id="ARBA00022840"/>
    </source>
</evidence>
<dbReference type="CDD" id="cd00075">
    <property type="entry name" value="HATPase"/>
    <property type="match status" value="1"/>
</dbReference>
<dbReference type="GO" id="GO:0005524">
    <property type="term" value="F:ATP binding"/>
    <property type="evidence" value="ECO:0007669"/>
    <property type="project" value="UniProtKB-KW"/>
</dbReference>
<evidence type="ECO:0000256" key="5">
    <source>
        <dbReference type="ARBA" id="ARBA00022553"/>
    </source>
</evidence>
<evidence type="ECO:0000256" key="13">
    <source>
        <dbReference type="ARBA" id="ARBA00023136"/>
    </source>
</evidence>
<keyword evidence="7 14" id="KW-0812">Transmembrane</keyword>
<evidence type="ECO:0000256" key="12">
    <source>
        <dbReference type="ARBA" id="ARBA00023012"/>
    </source>
</evidence>
<accession>A0A173US78</accession>
<dbReference type="RefSeq" id="WP_055183258.1">
    <property type="nucleotide sequence ID" value="NZ_CYYC01000042.1"/>
</dbReference>